<proteinExistence type="predicted"/>
<dbReference type="GO" id="GO:0015774">
    <property type="term" value="P:polysaccharide transport"/>
    <property type="evidence" value="ECO:0007669"/>
    <property type="project" value="InterPro"/>
</dbReference>
<name>A0A3S2WBX4_9HYPH</name>
<dbReference type="InterPro" id="IPR007833">
    <property type="entry name" value="Capsule_polysaccharide_synth"/>
</dbReference>
<comment type="caution">
    <text evidence="1">The sequence shown here is derived from an EMBL/GenBank/DDBJ whole genome shotgun (WGS) entry which is preliminary data.</text>
</comment>
<gene>
    <name evidence="1" type="ORF">EOE48_10165</name>
</gene>
<sequence>MDHGKLKRLWPRTLSEAELPARRRSRRLGSDPTSRRVRLTDRWDEGFLRLAGPRLAESPLAKTLLTKSPLTKSLLARSGLARPRGRRNLSYIVDGLGIYYDATAPSELEVMIEEGGWESEEILARARRGIDRLRGRRLSLDNDPRRRDLADLLAPANGTTRVVIVDQPRGDPSIGFGLAGPVGFSGMLAAAAAEHPEAERIVVMDPAAPPGRPGHIDAAAAAAAGARLVADPVAAWSVIEASHRLYVLTSHVGFEAALAGRAVSCFGMPFYAGWGFTEDRLHLARRTRRRAPEEVFAAAYLVCSRYFEPYGGEPCRFEEALDILDLVVARERENAVATLCLGFSGWKRPWIGRTLAAPGFVPAFARGGGVGPADLDGIGRAVAWASRTSDEAVAACRAAGVPLLRMEDGFVRSVGLGVALRPGASHVLDSAGIYYDSTGPSDLERLLEAGDFPPALLARAARLRASIVAARVSKYNVGAGAVPPMPRPGPVVLVPGQVENDASIRLGGATVAGNAALLRRVRERHPDAVIVFKPHPDVEAGLRPGWVAPEELARSADLVLRDVSAADAIEAADRVETMTSLIGFEALLRGKPVTTHGLPFYAGWGLTESPPCPRRTRRLTLDELVAGALIAYPRYVDPRTGLPCPPEVLVRRLAEGDPDLSRRVHSAEAVMKQVWSLVWRRVLGRG</sequence>
<dbReference type="GO" id="GO:0000271">
    <property type="term" value="P:polysaccharide biosynthetic process"/>
    <property type="evidence" value="ECO:0007669"/>
    <property type="project" value="InterPro"/>
</dbReference>
<dbReference type="OrthoDB" id="543755at2"/>
<keyword evidence="2" id="KW-1185">Reference proteome</keyword>
<protein>
    <submittedName>
        <fullName evidence="1">Capsular polysaccharide biosynthesis protein</fullName>
    </submittedName>
</protein>
<evidence type="ECO:0000313" key="2">
    <source>
        <dbReference type="Proteomes" id="UP000286997"/>
    </source>
</evidence>
<evidence type="ECO:0000313" key="1">
    <source>
        <dbReference type="EMBL" id="RVU18738.1"/>
    </source>
</evidence>
<accession>A0A3S2WBX4</accession>
<dbReference type="RefSeq" id="WP_127728681.1">
    <property type="nucleotide sequence ID" value="NZ_SACP01000008.1"/>
</dbReference>
<dbReference type="CDD" id="cd16439">
    <property type="entry name" value="beta_Kdo_transferase_KpsC_2"/>
    <property type="match status" value="1"/>
</dbReference>
<organism evidence="1 2">
    <name type="scientific">Methylobacterium oryzihabitans</name>
    <dbReference type="NCBI Taxonomy" id="2499852"/>
    <lineage>
        <taxon>Bacteria</taxon>
        <taxon>Pseudomonadati</taxon>
        <taxon>Pseudomonadota</taxon>
        <taxon>Alphaproteobacteria</taxon>
        <taxon>Hyphomicrobiales</taxon>
        <taxon>Methylobacteriaceae</taxon>
        <taxon>Methylobacterium</taxon>
    </lineage>
</organism>
<reference evidence="1 2" key="1">
    <citation type="submission" date="2019-01" db="EMBL/GenBank/DDBJ databases">
        <authorList>
            <person name="Chen W.-M."/>
        </authorList>
    </citation>
    <scope>NUCLEOTIDE SEQUENCE [LARGE SCALE GENOMIC DNA]</scope>
    <source>
        <strain evidence="1 2">TER-1</strain>
    </source>
</reference>
<dbReference type="EMBL" id="SACP01000008">
    <property type="protein sequence ID" value="RVU18738.1"/>
    <property type="molecule type" value="Genomic_DNA"/>
</dbReference>
<dbReference type="Proteomes" id="UP000286997">
    <property type="component" value="Unassembled WGS sequence"/>
</dbReference>
<dbReference type="Pfam" id="PF05159">
    <property type="entry name" value="Capsule_synth"/>
    <property type="match status" value="2"/>
</dbReference>
<dbReference type="AlphaFoldDB" id="A0A3S2WBX4"/>